<comment type="caution">
    <text evidence="2">The sequence shown here is derived from an EMBL/GenBank/DDBJ whole genome shotgun (WGS) entry which is preliminary data.</text>
</comment>
<sequence>MMRKRTVTGLLATVVAATGLCLAFPGTAVAKACDGTAPAGLSSRAVWWCEGYYMTWQECRDAGAAYVGAQGAIAWACDEVGGPRYPWGLSILD</sequence>
<dbReference type="OrthoDB" id="9913051at2"/>
<organism evidence="2 3">
    <name type="scientific">Nonomuraea longispora</name>
    <dbReference type="NCBI Taxonomy" id="1848320"/>
    <lineage>
        <taxon>Bacteria</taxon>
        <taxon>Bacillati</taxon>
        <taxon>Actinomycetota</taxon>
        <taxon>Actinomycetes</taxon>
        <taxon>Streptosporangiales</taxon>
        <taxon>Streptosporangiaceae</taxon>
        <taxon>Nonomuraea</taxon>
    </lineage>
</organism>
<feature type="chain" id="PRO_5021034132" evidence="1">
    <location>
        <begin position="31"/>
        <end position="93"/>
    </location>
</feature>
<keyword evidence="3" id="KW-1185">Reference proteome</keyword>
<keyword evidence="1" id="KW-0732">Signal</keyword>
<proteinExistence type="predicted"/>
<dbReference type="RefSeq" id="WP_132339774.1">
    <property type="nucleotide sequence ID" value="NZ_SMJZ01000214.1"/>
</dbReference>
<evidence type="ECO:0000313" key="2">
    <source>
        <dbReference type="EMBL" id="TDB99701.1"/>
    </source>
</evidence>
<reference evidence="2 3" key="1">
    <citation type="submission" date="2019-02" db="EMBL/GenBank/DDBJ databases">
        <title>Draft genome sequences of novel Actinobacteria.</title>
        <authorList>
            <person name="Sahin N."/>
            <person name="Ay H."/>
            <person name="Saygin H."/>
        </authorList>
    </citation>
    <scope>NUCLEOTIDE SEQUENCE [LARGE SCALE GENOMIC DNA]</scope>
    <source>
        <strain evidence="2 3">KC201</strain>
    </source>
</reference>
<evidence type="ECO:0000256" key="1">
    <source>
        <dbReference type="SAM" id="SignalP"/>
    </source>
</evidence>
<feature type="signal peptide" evidence="1">
    <location>
        <begin position="1"/>
        <end position="30"/>
    </location>
</feature>
<accession>A0A4R4N0Z8</accession>
<gene>
    <name evidence="2" type="ORF">E1267_36845</name>
</gene>
<protein>
    <submittedName>
        <fullName evidence="2">Uncharacterized protein</fullName>
    </submittedName>
</protein>
<dbReference type="EMBL" id="SMJZ01000214">
    <property type="protein sequence ID" value="TDB99701.1"/>
    <property type="molecule type" value="Genomic_DNA"/>
</dbReference>
<dbReference type="Proteomes" id="UP000295157">
    <property type="component" value="Unassembled WGS sequence"/>
</dbReference>
<evidence type="ECO:0000313" key="3">
    <source>
        <dbReference type="Proteomes" id="UP000295157"/>
    </source>
</evidence>
<name>A0A4R4N0Z8_9ACTN</name>
<dbReference type="AlphaFoldDB" id="A0A4R4N0Z8"/>